<dbReference type="EMBL" id="AYKG01000030">
    <property type="protein sequence ID" value="ROO27093.1"/>
    <property type="molecule type" value="Genomic_DNA"/>
</dbReference>
<dbReference type="CDD" id="cd04861">
    <property type="entry name" value="LigD_Pol_like"/>
    <property type="match status" value="1"/>
</dbReference>
<keyword evidence="3" id="KW-1185">Reference proteome</keyword>
<reference evidence="2 3" key="1">
    <citation type="submission" date="2013-10" db="EMBL/GenBank/DDBJ databases">
        <title>Salinisphaera japonica YTM-1 Genome Sequencing.</title>
        <authorList>
            <person name="Lai Q."/>
            <person name="Li C."/>
            <person name="Shao Z."/>
        </authorList>
    </citation>
    <scope>NUCLEOTIDE SEQUENCE [LARGE SCALE GENOMIC DNA]</scope>
    <source>
        <strain evidence="2 3">YTM-1</strain>
    </source>
</reference>
<dbReference type="GO" id="GO:0016874">
    <property type="term" value="F:ligase activity"/>
    <property type="evidence" value="ECO:0007669"/>
    <property type="project" value="UniProtKB-KW"/>
</dbReference>
<evidence type="ECO:0000313" key="2">
    <source>
        <dbReference type="EMBL" id="ROO27093.1"/>
    </source>
</evidence>
<dbReference type="OrthoDB" id="9802472at2"/>
<feature type="domain" description="DNA ligase D polymerase" evidence="1">
    <location>
        <begin position="19"/>
        <end position="274"/>
    </location>
</feature>
<dbReference type="AlphaFoldDB" id="A0A423PNA9"/>
<keyword evidence="2" id="KW-0436">Ligase</keyword>
<protein>
    <submittedName>
        <fullName evidence="2">ATP-dependent DNA ligase</fullName>
    </submittedName>
</protein>
<dbReference type="InterPro" id="IPR014145">
    <property type="entry name" value="LigD_pol_dom"/>
</dbReference>
<name>A0A423PNA9_9GAMM</name>
<gene>
    <name evidence="2" type="ORF">SAJA_10125</name>
</gene>
<proteinExistence type="predicted"/>
<dbReference type="PANTHER" id="PTHR42705:SF2">
    <property type="entry name" value="BIFUNCTIONAL NON-HOMOLOGOUS END JOINING PROTEIN LIGD"/>
    <property type="match status" value="1"/>
</dbReference>
<evidence type="ECO:0000313" key="3">
    <source>
        <dbReference type="Proteomes" id="UP000285310"/>
    </source>
</evidence>
<sequence length="292" mass="32047">MTITIDKADKIFFPEAGFTKGDLANYYRRIAPIMQRYVAERPVTLHRFPDGIAGTPQFIQKTVADHYPDWIAHVRVATEDDTIIQPVIDSADTLVYFADQGAIVFHVPLARAGALDKPDRLIFDLDPPDDGTDFAPVVAAARAVRKALADVGLVSYVMTTGSSGLHVAVPLDASAGFDRVRGFAQDMAEAIAADHPDDFTTAHAKDKRRGRLYLDVARNAVNQTGVAPYSVRAKPGAPIATPLAWDELGDTDLGPRRWHIGNIFRRLGQRDCPWAAIDNHRQRIDKAIAQSV</sequence>
<dbReference type="PANTHER" id="PTHR42705">
    <property type="entry name" value="BIFUNCTIONAL NON-HOMOLOGOUS END JOINING PROTEIN LIGD"/>
    <property type="match status" value="1"/>
</dbReference>
<dbReference type="InterPro" id="IPR052171">
    <property type="entry name" value="NHEJ_LigD"/>
</dbReference>
<dbReference type="NCBIfam" id="TIGR02778">
    <property type="entry name" value="ligD_pol"/>
    <property type="match status" value="1"/>
</dbReference>
<dbReference type="Gene3D" id="3.90.920.10">
    <property type="entry name" value="DNA primase, PRIM domain"/>
    <property type="match status" value="1"/>
</dbReference>
<dbReference type="RefSeq" id="WP_123658513.1">
    <property type="nucleotide sequence ID" value="NZ_AYKG01000030.1"/>
</dbReference>
<dbReference type="Pfam" id="PF21686">
    <property type="entry name" value="LigD_Prim-Pol"/>
    <property type="match status" value="1"/>
</dbReference>
<comment type="caution">
    <text evidence="2">The sequence shown here is derived from an EMBL/GenBank/DDBJ whole genome shotgun (WGS) entry which is preliminary data.</text>
</comment>
<organism evidence="2 3">
    <name type="scientific">Salinisphaera japonica YTM-1</name>
    <dbReference type="NCBI Taxonomy" id="1209778"/>
    <lineage>
        <taxon>Bacteria</taxon>
        <taxon>Pseudomonadati</taxon>
        <taxon>Pseudomonadota</taxon>
        <taxon>Gammaproteobacteria</taxon>
        <taxon>Salinisphaerales</taxon>
        <taxon>Salinisphaeraceae</taxon>
        <taxon>Salinisphaera</taxon>
    </lineage>
</organism>
<accession>A0A423PNA9</accession>
<evidence type="ECO:0000259" key="1">
    <source>
        <dbReference type="Pfam" id="PF21686"/>
    </source>
</evidence>
<dbReference type="InParanoid" id="A0A423PNA9"/>
<dbReference type="Proteomes" id="UP000285310">
    <property type="component" value="Unassembled WGS sequence"/>
</dbReference>